<proteinExistence type="predicted"/>
<gene>
    <name evidence="2" type="ORF">DMC30DRAFT_390996</name>
</gene>
<dbReference type="AlphaFoldDB" id="A0A5C5G326"/>
<sequence length="299" mass="32571">MRVRTERRFAEEEARVRDLRREVEEAEGRDRRRRREEEEQDDERMREEDEEEDEESEDEVRNVGVQVGDSSEDDEDDGDDYDDESTASSINTARQHTLAETIADLARGTVPDLFGLGTRAGAIGEPIAVRTRGSPSPSPAAPLDSFIRRNFDAGYAPLTLAPVAAGGPSSPGASLGRIPSYASPPHLSASLATSGRTPASFYYATYLPSSSASSTSYYPLPHLPGSLTFSTTGNLNASSGAGAYYPASAYFPLDSAPGDLLGLDWDERGERLFVATAARVWEWEVDREARRGSAAWGVR</sequence>
<feature type="compositionally biased region" description="Acidic residues" evidence="1">
    <location>
        <begin position="38"/>
        <end position="58"/>
    </location>
</feature>
<dbReference type="STRING" id="5288.A0A5C5G326"/>
<evidence type="ECO:0000313" key="3">
    <source>
        <dbReference type="Proteomes" id="UP000311382"/>
    </source>
</evidence>
<comment type="caution">
    <text evidence="2">The sequence shown here is derived from an EMBL/GenBank/DDBJ whole genome shotgun (WGS) entry which is preliminary data.</text>
</comment>
<accession>A0A5C5G326</accession>
<feature type="compositionally biased region" description="Basic and acidic residues" evidence="1">
    <location>
        <begin position="1"/>
        <end position="30"/>
    </location>
</feature>
<name>A0A5C5G326_9BASI</name>
<evidence type="ECO:0000256" key="1">
    <source>
        <dbReference type="SAM" id="MobiDB-lite"/>
    </source>
</evidence>
<reference evidence="2 3" key="1">
    <citation type="submission" date="2019-03" db="EMBL/GenBank/DDBJ databases">
        <title>Rhodosporidium diobovatum UCD-FST 08-225 genome sequencing, assembly, and annotation.</title>
        <authorList>
            <person name="Fakankun I.U."/>
            <person name="Fristensky B."/>
            <person name="Levin D.B."/>
        </authorList>
    </citation>
    <scope>NUCLEOTIDE SEQUENCE [LARGE SCALE GENOMIC DNA]</scope>
    <source>
        <strain evidence="2 3">UCD-FST 08-225</strain>
    </source>
</reference>
<feature type="region of interest" description="Disordered" evidence="1">
    <location>
        <begin position="1"/>
        <end position="93"/>
    </location>
</feature>
<organism evidence="2 3">
    <name type="scientific">Rhodotorula diobovata</name>
    <dbReference type="NCBI Taxonomy" id="5288"/>
    <lineage>
        <taxon>Eukaryota</taxon>
        <taxon>Fungi</taxon>
        <taxon>Dikarya</taxon>
        <taxon>Basidiomycota</taxon>
        <taxon>Pucciniomycotina</taxon>
        <taxon>Microbotryomycetes</taxon>
        <taxon>Sporidiobolales</taxon>
        <taxon>Sporidiobolaceae</taxon>
        <taxon>Rhodotorula</taxon>
    </lineage>
</organism>
<dbReference type="Proteomes" id="UP000311382">
    <property type="component" value="Unassembled WGS sequence"/>
</dbReference>
<protein>
    <submittedName>
        <fullName evidence="2">Uncharacterized protein</fullName>
    </submittedName>
</protein>
<keyword evidence="3" id="KW-1185">Reference proteome</keyword>
<feature type="compositionally biased region" description="Acidic residues" evidence="1">
    <location>
        <begin position="70"/>
        <end position="85"/>
    </location>
</feature>
<evidence type="ECO:0000313" key="2">
    <source>
        <dbReference type="EMBL" id="TNY22956.1"/>
    </source>
</evidence>
<dbReference type="OrthoDB" id="64353at2759"/>
<dbReference type="EMBL" id="SOZI01000018">
    <property type="protein sequence ID" value="TNY22956.1"/>
    <property type="molecule type" value="Genomic_DNA"/>
</dbReference>